<reference evidence="6 7" key="1">
    <citation type="journal article" date="2010" name="J. Bacteriol.">
        <title>Genome sequence of the milbemycin-producing bacterium Streptomyces bingchenggensis.</title>
        <authorList>
            <person name="Wang X.J."/>
            <person name="Yan Y.J."/>
            <person name="Zhang B."/>
            <person name="An J."/>
            <person name="Wang J.J."/>
            <person name="Tian J."/>
            <person name="Jiang L."/>
            <person name="Chen Y.H."/>
            <person name="Huang S.X."/>
            <person name="Yin M."/>
            <person name="Zhang J."/>
            <person name="Gao A.L."/>
            <person name="Liu C.X."/>
            <person name="Zhu Z.X."/>
            <person name="Xiang W.S."/>
        </authorList>
    </citation>
    <scope>NUCLEOTIDE SEQUENCE [LARGE SCALE GENOMIC DNA]</scope>
    <source>
        <strain evidence="6 7">BCW-1</strain>
    </source>
</reference>
<dbReference type="RefSeq" id="WP_014172740.1">
    <property type="nucleotide sequence ID" value="NC_016582.1"/>
</dbReference>
<evidence type="ECO:0000256" key="2">
    <source>
        <dbReference type="ARBA" id="ARBA00022450"/>
    </source>
</evidence>
<dbReference type="FunFam" id="2.30.38.10:FF:000001">
    <property type="entry name" value="Non-ribosomal peptide synthetase PvdI"/>
    <property type="match status" value="1"/>
</dbReference>
<dbReference type="GO" id="GO:0008610">
    <property type="term" value="P:lipid biosynthetic process"/>
    <property type="evidence" value="ECO:0007669"/>
    <property type="project" value="UniProtKB-ARBA"/>
</dbReference>
<evidence type="ECO:0000313" key="7">
    <source>
        <dbReference type="Proteomes" id="UP000000377"/>
    </source>
</evidence>
<dbReference type="InterPro" id="IPR006162">
    <property type="entry name" value="Ppantetheine_attach_site"/>
</dbReference>
<dbReference type="FunFam" id="3.40.50.12780:FF:000012">
    <property type="entry name" value="Non-ribosomal peptide synthetase"/>
    <property type="match status" value="1"/>
</dbReference>
<dbReference type="InterPro" id="IPR045851">
    <property type="entry name" value="AMP-bd_C_sf"/>
</dbReference>
<dbReference type="PANTHER" id="PTHR45527:SF1">
    <property type="entry name" value="FATTY ACID SYNTHASE"/>
    <property type="match status" value="1"/>
</dbReference>
<dbReference type="Gene3D" id="1.10.1200.10">
    <property type="entry name" value="ACP-like"/>
    <property type="match status" value="2"/>
</dbReference>
<dbReference type="CDD" id="cd19531">
    <property type="entry name" value="LCL_NRPS-like"/>
    <property type="match status" value="2"/>
</dbReference>
<dbReference type="Gene3D" id="3.40.50.980">
    <property type="match status" value="2"/>
</dbReference>
<dbReference type="SMART" id="SM00823">
    <property type="entry name" value="PKS_PP"/>
    <property type="match status" value="2"/>
</dbReference>
<dbReference type="SUPFAM" id="SSF52777">
    <property type="entry name" value="CoA-dependent acyltransferases"/>
    <property type="match status" value="4"/>
</dbReference>
<dbReference type="InterPro" id="IPR029058">
    <property type="entry name" value="AB_hydrolase_fold"/>
</dbReference>
<dbReference type="EMBL" id="CP002047">
    <property type="protein sequence ID" value="ADI03261.1"/>
    <property type="molecule type" value="Genomic_DNA"/>
</dbReference>
<feature type="region of interest" description="Disordered" evidence="4">
    <location>
        <begin position="439"/>
        <end position="476"/>
    </location>
</feature>
<dbReference type="SUPFAM" id="SSF56801">
    <property type="entry name" value="Acetyl-CoA synthetase-like"/>
    <property type="match status" value="1"/>
</dbReference>
<dbReference type="Gene3D" id="2.30.38.10">
    <property type="entry name" value="Luciferase, Domain 3"/>
    <property type="match status" value="1"/>
</dbReference>
<dbReference type="STRING" id="749414.SBI_00140"/>
<dbReference type="InterPro" id="IPR006342">
    <property type="entry name" value="FkbM_mtfrase"/>
</dbReference>
<name>D7BUS0_STRBB</name>
<dbReference type="InterPro" id="IPR000873">
    <property type="entry name" value="AMP-dep_synth/lig_dom"/>
</dbReference>
<feature type="region of interest" description="Disordered" evidence="4">
    <location>
        <begin position="1768"/>
        <end position="1815"/>
    </location>
</feature>
<proteinExistence type="predicted"/>
<dbReference type="NCBIfam" id="TIGR01444">
    <property type="entry name" value="fkbM_fam"/>
    <property type="match status" value="1"/>
</dbReference>
<dbReference type="Gene3D" id="3.40.50.1820">
    <property type="entry name" value="alpha/beta hydrolase"/>
    <property type="match status" value="1"/>
</dbReference>
<dbReference type="SUPFAM" id="SSF53474">
    <property type="entry name" value="alpha/beta-Hydrolases"/>
    <property type="match status" value="1"/>
</dbReference>
<dbReference type="Proteomes" id="UP000000377">
    <property type="component" value="Chromosome"/>
</dbReference>
<dbReference type="Pfam" id="PF00501">
    <property type="entry name" value="AMP-binding"/>
    <property type="match status" value="1"/>
</dbReference>
<protein>
    <submittedName>
        <fullName evidence="6">Amino acid adenylation domain-containing protein</fullName>
    </submittedName>
</protein>
<dbReference type="eggNOG" id="COG3319">
    <property type="taxonomic scope" value="Bacteria"/>
</dbReference>
<gene>
    <name evidence="6" type="ordered locus">SBI_00140</name>
</gene>
<dbReference type="GO" id="GO:0003824">
    <property type="term" value="F:catalytic activity"/>
    <property type="evidence" value="ECO:0007669"/>
    <property type="project" value="InterPro"/>
</dbReference>
<dbReference type="InterPro" id="IPR001031">
    <property type="entry name" value="Thioesterase"/>
</dbReference>
<feature type="domain" description="Carrier" evidence="5">
    <location>
        <begin position="1872"/>
        <end position="1947"/>
    </location>
</feature>
<feature type="region of interest" description="Disordered" evidence="4">
    <location>
        <begin position="1844"/>
        <end position="1875"/>
    </location>
</feature>
<dbReference type="PROSITE" id="PS00012">
    <property type="entry name" value="PHOSPHOPANTETHEINE"/>
    <property type="match status" value="1"/>
</dbReference>
<dbReference type="InterPro" id="IPR020802">
    <property type="entry name" value="TesA-like"/>
</dbReference>
<feature type="domain" description="Carrier" evidence="5">
    <location>
        <begin position="478"/>
        <end position="553"/>
    </location>
</feature>
<dbReference type="Pfam" id="PF05050">
    <property type="entry name" value="Methyltransf_21"/>
    <property type="match status" value="1"/>
</dbReference>
<dbReference type="InterPro" id="IPR009081">
    <property type="entry name" value="PP-bd_ACP"/>
</dbReference>
<dbReference type="InterPro" id="IPR010071">
    <property type="entry name" value="AA_adenyl_dom"/>
</dbReference>
<evidence type="ECO:0000256" key="4">
    <source>
        <dbReference type="SAM" id="MobiDB-lite"/>
    </source>
</evidence>
<dbReference type="Gene3D" id="3.40.50.150">
    <property type="entry name" value="Vaccinia Virus protein VP39"/>
    <property type="match status" value="1"/>
</dbReference>
<dbReference type="GO" id="GO:0044550">
    <property type="term" value="P:secondary metabolite biosynthetic process"/>
    <property type="evidence" value="ECO:0007669"/>
    <property type="project" value="TreeGrafter"/>
</dbReference>
<dbReference type="PROSITE" id="PS50075">
    <property type="entry name" value="CARRIER"/>
    <property type="match status" value="2"/>
</dbReference>
<dbReference type="Gene3D" id="3.30.300.30">
    <property type="match status" value="2"/>
</dbReference>
<dbReference type="Gene3D" id="3.30.559.30">
    <property type="entry name" value="Nonribosomal peptide synthetase, condensation domain"/>
    <property type="match status" value="2"/>
</dbReference>
<dbReference type="GO" id="GO:0043041">
    <property type="term" value="P:amino acid activation for nonribosomal peptide biosynthetic process"/>
    <property type="evidence" value="ECO:0007669"/>
    <property type="project" value="TreeGrafter"/>
</dbReference>
<dbReference type="KEGG" id="sbh:SBI_00140"/>
<dbReference type="SUPFAM" id="SSF53335">
    <property type="entry name" value="S-adenosyl-L-methionine-dependent methyltransferases"/>
    <property type="match status" value="1"/>
</dbReference>
<dbReference type="InterPro" id="IPR020806">
    <property type="entry name" value="PKS_PP-bd"/>
</dbReference>
<dbReference type="InterPro" id="IPR001242">
    <property type="entry name" value="Condensation_dom"/>
</dbReference>
<dbReference type="FunFam" id="3.40.50.980:FF:000002">
    <property type="entry name" value="Enterobactin synthetase component F"/>
    <property type="match status" value="1"/>
</dbReference>
<comment type="cofactor">
    <cofactor evidence="1">
        <name>pantetheine 4'-phosphate</name>
        <dbReference type="ChEBI" id="CHEBI:47942"/>
    </cofactor>
</comment>
<dbReference type="GO" id="GO:0005829">
    <property type="term" value="C:cytosol"/>
    <property type="evidence" value="ECO:0007669"/>
    <property type="project" value="TreeGrafter"/>
</dbReference>
<evidence type="ECO:0000256" key="3">
    <source>
        <dbReference type="ARBA" id="ARBA00022553"/>
    </source>
</evidence>
<dbReference type="Pfam" id="PF00975">
    <property type="entry name" value="Thioesterase"/>
    <property type="match status" value="1"/>
</dbReference>
<evidence type="ECO:0000259" key="5">
    <source>
        <dbReference type="PROSITE" id="PS50075"/>
    </source>
</evidence>
<organism evidence="6 7">
    <name type="scientific">Streptomyces bingchenggensis (strain BCW-1)</name>
    <dbReference type="NCBI Taxonomy" id="749414"/>
    <lineage>
        <taxon>Bacteria</taxon>
        <taxon>Bacillati</taxon>
        <taxon>Actinomycetota</taxon>
        <taxon>Actinomycetes</taxon>
        <taxon>Kitasatosporales</taxon>
        <taxon>Streptomycetaceae</taxon>
        <taxon>Streptomyces</taxon>
    </lineage>
</organism>
<dbReference type="SUPFAM" id="SSF47336">
    <property type="entry name" value="ACP-like"/>
    <property type="match status" value="2"/>
</dbReference>
<dbReference type="Gene3D" id="3.30.559.10">
    <property type="entry name" value="Chloramphenicol acetyltransferase-like domain"/>
    <property type="match status" value="2"/>
</dbReference>
<dbReference type="PATRIC" id="fig|749414.3.peg.143"/>
<dbReference type="GO" id="GO:0031177">
    <property type="term" value="F:phosphopantetheine binding"/>
    <property type="evidence" value="ECO:0007669"/>
    <property type="project" value="InterPro"/>
</dbReference>
<dbReference type="CDD" id="cd17646">
    <property type="entry name" value="A_NRPS_AB3403-like"/>
    <property type="match status" value="1"/>
</dbReference>
<dbReference type="NCBIfam" id="TIGR01733">
    <property type="entry name" value="AA-adenyl-dom"/>
    <property type="match status" value="1"/>
</dbReference>
<keyword evidence="7" id="KW-1185">Reference proteome</keyword>
<keyword evidence="3" id="KW-0597">Phosphoprotein</keyword>
<dbReference type="HOGENOM" id="CLU_231072_0_0_11"/>
<dbReference type="Pfam" id="PF00550">
    <property type="entry name" value="PP-binding"/>
    <property type="match status" value="2"/>
</dbReference>
<keyword evidence="2" id="KW-0596">Phosphopantetheine</keyword>
<dbReference type="SMART" id="SM00824">
    <property type="entry name" value="PKS_TE"/>
    <property type="match status" value="1"/>
</dbReference>
<dbReference type="InterPro" id="IPR023213">
    <property type="entry name" value="CAT-like_dom_sf"/>
</dbReference>
<evidence type="ECO:0000256" key="1">
    <source>
        <dbReference type="ARBA" id="ARBA00001957"/>
    </source>
</evidence>
<evidence type="ECO:0000313" key="6">
    <source>
        <dbReference type="EMBL" id="ADI03261.1"/>
    </source>
</evidence>
<dbReference type="eggNOG" id="COG1020">
    <property type="taxonomic scope" value="Bacteria"/>
</dbReference>
<dbReference type="GO" id="GO:0017000">
    <property type="term" value="P:antibiotic biosynthetic process"/>
    <property type="evidence" value="ECO:0007669"/>
    <property type="project" value="UniProtKB-ARBA"/>
</dbReference>
<dbReference type="Pfam" id="PF00668">
    <property type="entry name" value="Condensation"/>
    <property type="match status" value="2"/>
</dbReference>
<dbReference type="InterPro" id="IPR029063">
    <property type="entry name" value="SAM-dependent_MTases_sf"/>
</dbReference>
<dbReference type="PANTHER" id="PTHR45527">
    <property type="entry name" value="NONRIBOSOMAL PEPTIDE SYNTHETASE"/>
    <property type="match status" value="1"/>
</dbReference>
<sequence>MDQRPLSFSQEALWFLCRLQPDSPFYNMSRGYRLCGTLERQALEKAFADVVRRHAILRTRIVERDDRPELVVDPPLSRWTFETADVRGLPTLQRQAEVSRLNLELARRPFDLAHDLPVRARLMRLDESQHVLHVVFHHIVADRWSLDRVLAPELAERYAAHLAGDAAPMPELTTQYWDFARRQREELTEERRRSQRRYWWDSLIGAPAVLEVPGDRPRPPTRAYRGETYAFSLPDSLAKGAHELSRQGRTTMFMTMLTAFAGAVAQSSGTEDLIIGVPVMSRGRFDHPELIGMFVNTLPLRIDLRGGPPALTVLKRVRSAVLGALGNGELPFEQIVAGLDIDRDLSRNPLIQIVFQFEDVPPGARFTEPGVFAGPVGVSSRSIRFDIELHMWLRPDGGVSGKAAYATDLYDRDTIAALVRRIERVLGAMVASPDQPLPGVAATCDRRPSHGSATSVPRVRRLGDQPDAAASAPESVARPLTPAERLVLDVWQEVLDVTGIRPGDNFFHIGGSSLRATRVAARLRRRLDLEVPLRLLFQHRTAEKLAAALPAAPKAAGGELTGISRPAMPPLSFGQERLWFLDQLVPGSTAYVMGTGFRLVGDLDPVVLRRALDELVRRHEVLRTSFPLDASGRPWQSVASATSATPIALPVVEVAQATDEGITDQDITDEDITNTVVRLARERVEEGFPLASGPLLRATLFRFTPRLHALVLHIHHSVCDAVSLNLIAREISALYTAFVQGVPSALPEPPLQYADYATWQRQPAQVAEAEREIAHWRRRLAGLTPLDLPTDRPRPAMQSLTGGRYSFNLPQDLTRAMARSGEGEGCTPYLVMLAAWAALLARYCDQDDVCVATPVDNRTRPELEQLVGFFADTVVMRIDLGGDPSFRELLHRVRDTFLEAHEHRNVPFERLVAELPVEQDASRNPLAQVALVLHDDRVPAIGLGPVRAEPFGLSNPATRFDLELHMRIEADRTRCLLTYAADLFDEQTVARMARHLVNLLGAAVADAERPVSRLELLAPEERHELLVSFNDTDLDLGAFTALHELVEEQVRRSPDAPAVVFGDRVLSYSALDADADRLAAHLRDLGAGAERIVAVCLERSFGLVTALLATLKSGAAFMPLSPDDPPGRLAALLGDASPAVLVTSESLRRRLPVDLPVDLPVVVVDAVRVEEPRPPAPRTAVEPRRMAYVLYTSGSTGKPNGAVNTHEGIVNRLRWMQTQFPLDAGDAVLQKTPVTFDVCVWEFFWPLISGARLVLAEPGGHRDPDYLARVIREQRITTVHFVPSMLHLFLARPGVEEATASLRRVLCSGEALDPGLQERCGRRIAADLYNLYGPAEAAVDVAFWRCRRGPRPDTVPIGHPIANTRLYVVDRHLQPVPAGVPGELCIGGVGVGRGYLGRDTLTELRFPPDPFRPGPGRRLFRTGDRARHRPDGALEFLGRRDDQVKLRGVRMELGEIEAALTAHPAVEAAAVAVRADTPGGPRLVAYAVPEPRRAGVPRRLAGMDRTGRAVGQHRTVLPDGTPVFHRHGEETAFMYGEIFTARTYAPPGVRLPDRAVVFDIGANIGLFSLFAHRDCRDPLVYAFEPVPQVCDILRLNAELHGIDAQVFDKALGDRPGTAEFTFYPGVSMLSGRYADSPLDRQRVRTIASRDLGSAVSGRDVEDILDARLGATRMARPVITLSSVIEEQGIARIDLLKIDVERGELDVLAGIADGHWPLIRRIVIEVDDADGRLAAVLDLLRSRGYTAAVDDGTGQAAADGLRVVHASREAAGPREPAGPRGTAGCDGPGTDSGREDEAGRLLGEGHGGPEERYTSPDRLAGDLLAFLRHRLPLPMVPSSLVFLDELPLSPNGKTDRRRLPAPGDGPEQRGAVSPRDDTERALAELAEGLLGVSPVGVTDDFFTLGGHSILAAQLMARVETAFGRRPSLAAFLREPTVEQLAGSLRADRSPDPASDGVVRLRAGTGDQPPLFLFAPLGGGVLCYRDLVRHLPPGPAVYGLRAPGLDEGTSPEDDLARLAARQAAVVRRVWPTGPYRLAGWSFGGVVAFGVACELVREGARVEPPVLIDSYPVVEPATAGRRAAEFVATFVRERGPSAPPTPRRSAGTKDNDQLGWIISRMREIGVPPREIDDEEIARYWRVFDAAARAAERHRPTRFPGPLLLLRPRRPGRPQAGAAGGWGTLADGGVEVRRVPGDHFTVLGADAAAELGRILTG</sequence>
<dbReference type="InterPro" id="IPR036736">
    <property type="entry name" value="ACP-like_sf"/>
</dbReference>
<accession>D7BUS0</accession>